<dbReference type="Pfam" id="PF00196">
    <property type="entry name" value="GerE"/>
    <property type="match status" value="1"/>
</dbReference>
<dbReference type="PRINTS" id="PR00038">
    <property type="entry name" value="HTHLUXR"/>
</dbReference>
<dbReference type="InterPro" id="IPR036388">
    <property type="entry name" value="WH-like_DNA-bd_sf"/>
</dbReference>
<proteinExistence type="predicted"/>
<accession>X0WCV5</accession>
<sequence length="135" mass="14775">MGGSSEGPRETQTPQDALSAREREILELLGTGMTNRQIARELIISVNTVKAHLRNVYTKLGVESRTEATLYGIRHGLIDVGRPSEPGSTVSQAEETRAALAPHLVRWPLRAPQRVAIVMALVLTLIVTIWPDAET</sequence>
<protein>
    <recommendedName>
        <fullName evidence="4">HTH luxR-type domain-containing protein</fullName>
    </recommendedName>
</protein>
<dbReference type="AlphaFoldDB" id="X0WCV5"/>
<name>X0WCV5_9ZZZZ</name>
<evidence type="ECO:0000256" key="3">
    <source>
        <dbReference type="ARBA" id="ARBA00023163"/>
    </source>
</evidence>
<evidence type="ECO:0000259" key="4">
    <source>
        <dbReference type="PROSITE" id="PS50043"/>
    </source>
</evidence>
<dbReference type="CDD" id="cd06170">
    <property type="entry name" value="LuxR_C_like"/>
    <property type="match status" value="1"/>
</dbReference>
<dbReference type="Gene3D" id="1.10.10.10">
    <property type="entry name" value="Winged helix-like DNA-binding domain superfamily/Winged helix DNA-binding domain"/>
    <property type="match status" value="1"/>
</dbReference>
<dbReference type="PROSITE" id="PS00622">
    <property type="entry name" value="HTH_LUXR_1"/>
    <property type="match status" value="1"/>
</dbReference>
<dbReference type="GO" id="GO:0003677">
    <property type="term" value="F:DNA binding"/>
    <property type="evidence" value="ECO:0007669"/>
    <property type="project" value="UniProtKB-KW"/>
</dbReference>
<feature type="domain" description="HTH luxR-type" evidence="4">
    <location>
        <begin position="11"/>
        <end position="76"/>
    </location>
</feature>
<evidence type="ECO:0000256" key="2">
    <source>
        <dbReference type="ARBA" id="ARBA00023125"/>
    </source>
</evidence>
<organism evidence="5">
    <name type="scientific">marine sediment metagenome</name>
    <dbReference type="NCBI Taxonomy" id="412755"/>
    <lineage>
        <taxon>unclassified sequences</taxon>
        <taxon>metagenomes</taxon>
        <taxon>ecological metagenomes</taxon>
    </lineage>
</organism>
<dbReference type="SUPFAM" id="SSF46894">
    <property type="entry name" value="C-terminal effector domain of the bipartite response regulators"/>
    <property type="match status" value="1"/>
</dbReference>
<dbReference type="PROSITE" id="PS50043">
    <property type="entry name" value="HTH_LUXR_2"/>
    <property type="match status" value="1"/>
</dbReference>
<dbReference type="PANTHER" id="PTHR44688:SF16">
    <property type="entry name" value="DNA-BINDING TRANSCRIPTIONAL ACTIVATOR DEVR_DOSR"/>
    <property type="match status" value="1"/>
</dbReference>
<dbReference type="SMART" id="SM00421">
    <property type="entry name" value="HTH_LUXR"/>
    <property type="match status" value="1"/>
</dbReference>
<evidence type="ECO:0000256" key="1">
    <source>
        <dbReference type="ARBA" id="ARBA00023015"/>
    </source>
</evidence>
<dbReference type="GO" id="GO:0006355">
    <property type="term" value="P:regulation of DNA-templated transcription"/>
    <property type="evidence" value="ECO:0007669"/>
    <property type="project" value="InterPro"/>
</dbReference>
<dbReference type="EMBL" id="BARS01028612">
    <property type="protein sequence ID" value="GAG10491.1"/>
    <property type="molecule type" value="Genomic_DNA"/>
</dbReference>
<dbReference type="InterPro" id="IPR016032">
    <property type="entry name" value="Sig_transdc_resp-reg_C-effctor"/>
</dbReference>
<keyword evidence="2" id="KW-0238">DNA-binding</keyword>
<gene>
    <name evidence="5" type="ORF">S01H1_44822</name>
</gene>
<comment type="caution">
    <text evidence="5">The sequence shown here is derived from an EMBL/GenBank/DDBJ whole genome shotgun (WGS) entry which is preliminary data.</text>
</comment>
<feature type="non-terminal residue" evidence="5">
    <location>
        <position position="135"/>
    </location>
</feature>
<keyword evidence="3" id="KW-0804">Transcription</keyword>
<dbReference type="PANTHER" id="PTHR44688">
    <property type="entry name" value="DNA-BINDING TRANSCRIPTIONAL ACTIVATOR DEVR_DOSR"/>
    <property type="match status" value="1"/>
</dbReference>
<reference evidence="5" key="1">
    <citation type="journal article" date="2014" name="Front. Microbiol.">
        <title>High frequency of phylogenetically diverse reductive dehalogenase-homologous genes in deep subseafloor sedimentary metagenomes.</title>
        <authorList>
            <person name="Kawai M."/>
            <person name="Futagami T."/>
            <person name="Toyoda A."/>
            <person name="Takaki Y."/>
            <person name="Nishi S."/>
            <person name="Hori S."/>
            <person name="Arai W."/>
            <person name="Tsubouchi T."/>
            <person name="Morono Y."/>
            <person name="Uchiyama I."/>
            <person name="Ito T."/>
            <person name="Fujiyama A."/>
            <person name="Inagaki F."/>
            <person name="Takami H."/>
        </authorList>
    </citation>
    <scope>NUCLEOTIDE SEQUENCE</scope>
    <source>
        <strain evidence="5">Expedition CK06-06</strain>
    </source>
</reference>
<keyword evidence="1" id="KW-0805">Transcription regulation</keyword>
<evidence type="ECO:0000313" key="5">
    <source>
        <dbReference type="EMBL" id="GAG10491.1"/>
    </source>
</evidence>
<dbReference type="InterPro" id="IPR000792">
    <property type="entry name" value="Tscrpt_reg_LuxR_C"/>
</dbReference>